<feature type="transmembrane region" description="Helical" evidence="6">
    <location>
        <begin position="320"/>
        <end position="342"/>
    </location>
</feature>
<feature type="transmembrane region" description="Helical" evidence="6">
    <location>
        <begin position="82"/>
        <end position="107"/>
    </location>
</feature>
<keyword evidence="2" id="KW-1003">Cell membrane</keyword>
<evidence type="ECO:0000256" key="2">
    <source>
        <dbReference type="ARBA" id="ARBA00022475"/>
    </source>
</evidence>
<dbReference type="GO" id="GO:0005886">
    <property type="term" value="C:plasma membrane"/>
    <property type="evidence" value="ECO:0007669"/>
    <property type="project" value="UniProtKB-SubCell"/>
</dbReference>
<feature type="transmembrane region" description="Helical" evidence="6">
    <location>
        <begin position="354"/>
        <end position="373"/>
    </location>
</feature>
<feature type="transmembrane region" description="Helical" evidence="6">
    <location>
        <begin position="409"/>
        <end position="427"/>
    </location>
</feature>
<protein>
    <recommendedName>
        <fullName evidence="9">Polysaccharide biosynthesis protein C-terminal domain-containing protein</fullName>
    </recommendedName>
</protein>
<sequence length="464" mass="52263">MLSKNLLKKTGIYAVGNLSSKIMSALLIPIYAFYISTNDLGYFDFSQTLMSVTSPIIVLAIWEAILKFVLSEDKLHIKTKMLTTAFVFSLIMSLVLILTVLIINSIFDLSIKYLGLISAMIVVHSLVYVWQYSARALERNKLFVVAGILSTIVNFILVLILIVYLRLGLLGLLLSYIFSQLSIIFFIERKISILSGLRLKNFEIKILRDMLVFSSPLVLNLISAWLISGFGRFLITVQLGNEANGLYSFSNRFSLLISMLGTVVTMAIIEEAILSAKEKRIDKEFGRTLESLFKIFQLFALVSVPIIVMFYNFISDTAYYNSLVFVPWLLLYAISNTMASNLGSAFQAISKTKYQFITTLLGAAITVVISIFLINSFGISAVIFGQLLGALTMLTSRYVLINKFISLKINWKPIVLRYIIFIVVTMICLNTAFYYNLAIAVLMVSIIAFQNKKLIKMSINKIKR</sequence>
<name>A0A916RSC6_9BACI</name>
<dbReference type="Proteomes" id="UP000613512">
    <property type="component" value="Unassembled WGS sequence"/>
</dbReference>
<dbReference type="PANTHER" id="PTHR30250:SF11">
    <property type="entry name" value="O-ANTIGEN TRANSPORTER-RELATED"/>
    <property type="match status" value="1"/>
</dbReference>
<evidence type="ECO:0000313" key="8">
    <source>
        <dbReference type="Proteomes" id="UP000613512"/>
    </source>
</evidence>
<feature type="transmembrane region" description="Helical" evidence="6">
    <location>
        <begin position="295"/>
        <end position="314"/>
    </location>
</feature>
<reference evidence="7" key="2">
    <citation type="submission" date="2020-09" db="EMBL/GenBank/DDBJ databases">
        <authorList>
            <person name="Sun Q."/>
            <person name="Zhou Y."/>
        </authorList>
    </citation>
    <scope>NUCLEOTIDE SEQUENCE</scope>
    <source>
        <strain evidence="7">CGMCC 1.12408</strain>
    </source>
</reference>
<evidence type="ECO:0000313" key="7">
    <source>
        <dbReference type="EMBL" id="GGA65151.1"/>
    </source>
</evidence>
<accession>A0A916RSC6</accession>
<feature type="transmembrane region" description="Helical" evidence="6">
    <location>
        <begin position="48"/>
        <end position="70"/>
    </location>
</feature>
<evidence type="ECO:0000256" key="3">
    <source>
        <dbReference type="ARBA" id="ARBA00022692"/>
    </source>
</evidence>
<feature type="transmembrane region" description="Helical" evidence="6">
    <location>
        <begin position="12"/>
        <end position="36"/>
    </location>
</feature>
<keyword evidence="3 6" id="KW-0812">Transmembrane</keyword>
<reference evidence="7" key="1">
    <citation type="journal article" date="2014" name="Int. J. Syst. Evol. Microbiol.">
        <title>Complete genome sequence of Corynebacterium casei LMG S-19264T (=DSM 44701T), isolated from a smear-ripened cheese.</title>
        <authorList>
            <consortium name="US DOE Joint Genome Institute (JGI-PGF)"/>
            <person name="Walter F."/>
            <person name="Albersmeier A."/>
            <person name="Kalinowski J."/>
            <person name="Ruckert C."/>
        </authorList>
    </citation>
    <scope>NUCLEOTIDE SEQUENCE</scope>
    <source>
        <strain evidence="7">CGMCC 1.12408</strain>
    </source>
</reference>
<proteinExistence type="predicted"/>
<feature type="transmembrane region" description="Helical" evidence="6">
    <location>
        <begin position="170"/>
        <end position="189"/>
    </location>
</feature>
<evidence type="ECO:0000256" key="5">
    <source>
        <dbReference type="ARBA" id="ARBA00023136"/>
    </source>
</evidence>
<feature type="transmembrane region" description="Helical" evidence="6">
    <location>
        <begin position="142"/>
        <end position="164"/>
    </location>
</feature>
<organism evidence="7 8">
    <name type="scientific">Ornithinibacillus halotolerans</name>
    <dbReference type="NCBI Taxonomy" id="1274357"/>
    <lineage>
        <taxon>Bacteria</taxon>
        <taxon>Bacillati</taxon>
        <taxon>Bacillota</taxon>
        <taxon>Bacilli</taxon>
        <taxon>Bacillales</taxon>
        <taxon>Bacillaceae</taxon>
        <taxon>Ornithinibacillus</taxon>
    </lineage>
</organism>
<dbReference type="AlphaFoldDB" id="A0A916RSC6"/>
<dbReference type="InterPro" id="IPR002797">
    <property type="entry name" value="Polysacc_synth"/>
</dbReference>
<comment type="subcellular location">
    <subcellularLocation>
        <location evidence="1">Cell membrane</location>
        <topology evidence="1">Multi-pass membrane protein</topology>
    </subcellularLocation>
</comment>
<gene>
    <name evidence="7" type="ORF">GCM10008025_06230</name>
</gene>
<feature type="transmembrane region" description="Helical" evidence="6">
    <location>
        <begin position="255"/>
        <end position="274"/>
    </location>
</feature>
<feature type="transmembrane region" description="Helical" evidence="6">
    <location>
        <begin position="113"/>
        <end position="130"/>
    </location>
</feature>
<dbReference type="RefSeq" id="WP_188383224.1">
    <property type="nucleotide sequence ID" value="NZ_BMEY01000002.1"/>
</dbReference>
<dbReference type="EMBL" id="BMEY01000002">
    <property type="protein sequence ID" value="GGA65151.1"/>
    <property type="molecule type" value="Genomic_DNA"/>
</dbReference>
<dbReference type="Pfam" id="PF01943">
    <property type="entry name" value="Polysacc_synt"/>
    <property type="match status" value="1"/>
</dbReference>
<feature type="transmembrane region" description="Helical" evidence="6">
    <location>
        <begin position="379"/>
        <end position="400"/>
    </location>
</feature>
<evidence type="ECO:0000256" key="6">
    <source>
        <dbReference type="SAM" id="Phobius"/>
    </source>
</evidence>
<evidence type="ECO:0008006" key="9">
    <source>
        <dbReference type="Google" id="ProtNLM"/>
    </source>
</evidence>
<evidence type="ECO:0000256" key="1">
    <source>
        <dbReference type="ARBA" id="ARBA00004651"/>
    </source>
</evidence>
<evidence type="ECO:0000256" key="4">
    <source>
        <dbReference type="ARBA" id="ARBA00022989"/>
    </source>
</evidence>
<feature type="transmembrane region" description="Helical" evidence="6">
    <location>
        <begin position="210"/>
        <end position="235"/>
    </location>
</feature>
<dbReference type="PANTHER" id="PTHR30250">
    <property type="entry name" value="PST FAMILY PREDICTED COLANIC ACID TRANSPORTER"/>
    <property type="match status" value="1"/>
</dbReference>
<keyword evidence="4 6" id="KW-1133">Transmembrane helix</keyword>
<dbReference type="InterPro" id="IPR050833">
    <property type="entry name" value="Poly_Biosynth_Transport"/>
</dbReference>
<keyword evidence="8" id="KW-1185">Reference proteome</keyword>
<keyword evidence="5 6" id="KW-0472">Membrane</keyword>
<comment type="caution">
    <text evidence="7">The sequence shown here is derived from an EMBL/GenBank/DDBJ whole genome shotgun (WGS) entry which is preliminary data.</text>
</comment>